<evidence type="ECO:0000256" key="1">
    <source>
        <dbReference type="SAM" id="MobiDB-lite"/>
    </source>
</evidence>
<keyword evidence="3" id="KW-1185">Reference proteome</keyword>
<dbReference type="AlphaFoldDB" id="A0A6A4GS74"/>
<accession>A0A6A4GS74</accession>
<evidence type="ECO:0000313" key="3">
    <source>
        <dbReference type="Proteomes" id="UP000799118"/>
    </source>
</evidence>
<protein>
    <submittedName>
        <fullName evidence="2">Uncharacterized protein</fullName>
    </submittedName>
</protein>
<name>A0A6A4GS74_9AGAR</name>
<feature type="compositionally biased region" description="Pro residues" evidence="1">
    <location>
        <begin position="46"/>
        <end position="59"/>
    </location>
</feature>
<reference evidence="2" key="1">
    <citation type="journal article" date="2019" name="Environ. Microbiol.">
        <title>Fungal ecological strategies reflected in gene transcription - a case study of two litter decomposers.</title>
        <authorList>
            <person name="Barbi F."/>
            <person name="Kohler A."/>
            <person name="Barry K."/>
            <person name="Baskaran P."/>
            <person name="Daum C."/>
            <person name="Fauchery L."/>
            <person name="Ihrmark K."/>
            <person name="Kuo A."/>
            <person name="LaButti K."/>
            <person name="Lipzen A."/>
            <person name="Morin E."/>
            <person name="Grigoriev I.V."/>
            <person name="Henrissat B."/>
            <person name="Lindahl B."/>
            <person name="Martin F."/>
        </authorList>
    </citation>
    <scope>NUCLEOTIDE SEQUENCE</scope>
    <source>
        <strain evidence="2">JB14</strain>
    </source>
</reference>
<organism evidence="2 3">
    <name type="scientific">Gymnopus androsaceus JB14</name>
    <dbReference type="NCBI Taxonomy" id="1447944"/>
    <lineage>
        <taxon>Eukaryota</taxon>
        <taxon>Fungi</taxon>
        <taxon>Dikarya</taxon>
        <taxon>Basidiomycota</taxon>
        <taxon>Agaricomycotina</taxon>
        <taxon>Agaricomycetes</taxon>
        <taxon>Agaricomycetidae</taxon>
        <taxon>Agaricales</taxon>
        <taxon>Marasmiineae</taxon>
        <taxon>Omphalotaceae</taxon>
        <taxon>Gymnopus</taxon>
    </lineage>
</organism>
<evidence type="ECO:0000313" key="2">
    <source>
        <dbReference type="EMBL" id="KAE9388601.1"/>
    </source>
</evidence>
<feature type="compositionally biased region" description="Low complexity" evidence="1">
    <location>
        <begin position="60"/>
        <end position="75"/>
    </location>
</feature>
<sequence length="224" mass="23636">MIQNTMAMTIQDRTDAEEEASHAYDLDDNLILSLKARLTALGLHVPTPPPRATPLPPTTLLPHSSPYSNPNPTNSPYLHNLQSPGHVTLHQSPYSLSAPNLPLPAQPQTSGYSLVPDSSSSAAAASPYVMPFVSDASMYNSPYVPSVQAPSPYINAHNNTPVPSLYAPSPYINVSGTGTGGGVPLPAASAYTMSPYVDYADPALYPASSYSSPYAVPLQAPTPY</sequence>
<feature type="region of interest" description="Disordered" evidence="1">
    <location>
        <begin position="45"/>
        <end position="75"/>
    </location>
</feature>
<proteinExistence type="predicted"/>
<dbReference type="EMBL" id="ML769735">
    <property type="protein sequence ID" value="KAE9388601.1"/>
    <property type="molecule type" value="Genomic_DNA"/>
</dbReference>
<gene>
    <name evidence="2" type="ORF">BT96DRAFT_429602</name>
</gene>
<dbReference type="Proteomes" id="UP000799118">
    <property type="component" value="Unassembled WGS sequence"/>
</dbReference>